<evidence type="ECO:0000313" key="4">
    <source>
        <dbReference type="EMBL" id="UJG44097.1"/>
    </source>
</evidence>
<dbReference type="Proteomes" id="UP001200513">
    <property type="component" value="Chromosome"/>
</dbReference>
<feature type="transmembrane region" description="Helical" evidence="2">
    <location>
        <begin position="7"/>
        <end position="29"/>
    </location>
</feature>
<feature type="domain" description="BD-FAE-like" evidence="3">
    <location>
        <begin position="332"/>
        <end position="481"/>
    </location>
</feature>
<evidence type="ECO:0000256" key="2">
    <source>
        <dbReference type="SAM" id="Phobius"/>
    </source>
</evidence>
<dbReference type="AlphaFoldDB" id="A0A9Y1FNU1"/>
<feature type="transmembrane region" description="Helical" evidence="2">
    <location>
        <begin position="152"/>
        <end position="181"/>
    </location>
</feature>
<feature type="transmembrane region" description="Helical" evidence="2">
    <location>
        <begin position="78"/>
        <end position="99"/>
    </location>
</feature>
<keyword evidence="1 4" id="KW-0378">Hydrolase</keyword>
<accession>A0A9Y1FNU1</accession>
<gene>
    <name evidence="4" type="ORF">K9W46_02690</name>
</gene>
<dbReference type="InterPro" id="IPR049492">
    <property type="entry name" value="BD-FAE-like_dom"/>
</dbReference>
<feature type="transmembrane region" description="Helical" evidence="2">
    <location>
        <begin position="227"/>
        <end position="249"/>
    </location>
</feature>
<evidence type="ECO:0000256" key="1">
    <source>
        <dbReference type="ARBA" id="ARBA00022801"/>
    </source>
</evidence>
<keyword evidence="2" id="KW-0812">Transmembrane</keyword>
<feature type="transmembrane region" description="Helical" evidence="2">
    <location>
        <begin position="35"/>
        <end position="57"/>
    </location>
</feature>
<reference evidence="4" key="1">
    <citation type="journal article" date="2022" name="Nat. Microbiol.">
        <title>Unique mobile elements and scalable gene flow at the prokaryote-eukaryote boundary revealed by circularized Asgard archaea genomes.</title>
        <authorList>
            <person name="Wu F."/>
            <person name="Speth D.R."/>
            <person name="Philosof A."/>
            <person name="Cremiere A."/>
            <person name="Narayanan A."/>
            <person name="Barco R.A."/>
            <person name="Connon S.A."/>
            <person name="Amend J.P."/>
            <person name="Antoshechkin I.A."/>
            <person name="Orphan V.J."/>
        </authorList>
    </citation>
    <scope>NUCLEOTIDE SEQUENCE</scope>
    <source>
        <strain evidence="4">PR6</strain>
    </source>
</reference>
<keyword evidence="2" id="KW-1133">Transmembrane helix</keyword>
<protein>
    <submittedName>
        <fullName evidence="4">Alpha/beta hydrolase fold domain-containing protein</fullName>
    </submittedName>
</protein>
<dbReference type="SUPFAM" id="SSF53474">
    <property type="entry name" value="alpha/beta-Hydrolases"/>
    <property type="match status" value="1"/>
</dbReference>
<keyword evidence="2" id="KW-0472">Membrane</keyword>
<name>A0A9Y1FNU1_9ARCH</name>
<dbReference type="EMBL" id="CP084167">
    <property type="protein sequence ID" value="UJG44097.1"/>
    <property type="molecule type" value="Genomic_DNA"/>
</dbReference>
<feature type="transmembrane region" description="Helical" evidence="2">
    <location>
        <begin position="187"/>
        <end position="215"/>
    </location>
</feature>
<dbReference type="Gene3D" id="3.40.50.1820">
    <property type="entry name" value="alpha/beta hydrolase"/>
    <property type="match status" value="1"/>
</dbReference>
<dbReference type="Pfam" id="PF20434">
    <property type="entry name" value="BD-FAE"/>
    <property type="match status" value="1"/>
</dbReference>
<feature type="transmembrane region" description="Helical" evidence="2">
    <location>
        <begin position="105"/>
        <end position="131"/>
    </location>
</feature>
<dbReference type="InterPro" id="IPR029058">
    <property type="entry name" value="AB_hydrolase_fold"/>
</dbReference>
<dbReference type="PANTHER" id="PTHR48081">
    <property type="entry name" value="AB HYDROLASE SUPERFAMILY PROTEIN C4A8.06C"/>
    <property type="match status" value="1"/>
</dbReference>
<evidence type="ECO:0000259" key="3">
    <source>
        <dbReference type="Pfam" id="PF20434"/>
    </source>
</evidence>
<proteinExistence type="predicted"/>
<organism evidence="4">
    <name type="scientific">Candidatus Heimdallarchaeum endolithica</name>
    <dbReference type="NCBI Taxonomy" id="2876572"/>
    <lineage>
        <taxon>Archaea</taxon>
        <taxon>Promethearchaeati</taxon>
        <taxon>Candidatus Heimdallarchaeota</taxon>
        <taxon>Candidatus Heimdallarchaeia (ex Rinke et al. 2021) (nom. nud.)</taxon>
        <taxon>Candidatus Heimdallarchaeales</taxon>
        <taxon>Candidatus Heimdallarchaeaceae</taxon>
        <taxon>Candidatus Heimdallarchaeum</taxon>
    </lineage>
</organism>
<sequence>MKSLSFYICSVLFALNLLNIITGTIYFIFPSNLFVWNINGLLIILTIFLNSLFFALIGKVREKEGTELKRVRILTYIFYLYTNLSVLVLFFINFVGYTPDKVVNALFSSVILLTFILLFFIPLVILLFFFLDSKKKEENRNKVDVRANKKKILYKFLKILLTIEALFGMIMGLFAIIIFFAPRIQNTLFFFMNVFFIPGALILGIVIYNSTFFLLYTIKKKISEMKFTATTIIVLGLAFSSISFIPMGYIPSTISSTDKEFSNAFNSYFDGDWRKIIEDSGYEDYLLETPFQLTGYFLGTGNPECETISNVLFFDGSESNYLVDKNIKLYFDAYLPKKPTNDLPGRNATIIRIHGGGWVIGDKGMMNVQMMNRYLAAQGYIVFDIQYGLNNNTQVFGSLQSGPEYVYGDFIIDDMLRHIGNFTLYLEKNAAKYGANLSSVFISGGSAGGQLACATALSIVSENYTNIFSDKLTIKGLIPYYPANNVQYEFATRSKEEWVNPSLLINQNSPPCLIFQGEKDRLIEESELIKETYLNYGRKDCALLTFPYGSHAADIYFPGHFNQIFLYYMERFLILYNS</sequence>
<dbReference type="InterPro" id="IPR050300">
    <property type="entry name" value="GDXG_lipolytic_enzyme"/>
</dbReference>
<dbReference type="GO" id="GO:0016787">
    <property type="term" value="F:hydrolase activity"/>
    <property type="evidence" value="ECO:0007669"/>
    <property type="project" value="UniProtKB-KW"/>
</dbReference>